<keyword evidence="1" id="KW-0175">Coiled coil</keyword>
<dbReference type="Gene3D" id="6.10.140.1020">
    <property type="match status" value="1"/>
</dbReference>
<evidence type="ECO:0000313" key="3">
    <source>
        <dbReference type="EMBL" id="KAF5370145.1"/>
    </source>
</evidence>
<evidence type="ECO:0000256" key="1">
    <source>
        <dbReference type="SAM" id="Coils"/>
    </source>
</evidence>
<evidence type="ECO:0000313" key="4">
    <source>
        <dbReference type="Proteomes" id="UP000559256"/>
    </source>
</evidence>
<organism evidence="3 4">
    <name type="scientific">Tetrapyrgos nigripes</name>
    <dbReference type="NCBI Taxonomy" id="182062"/>
    <lineage>
        <taxon>Eukaryota</taxon>
        <taxon>Fungi</taxon>
        <taxon>Dikarya</taxon>
        <taxon>Basidiomycota</taxon>
        <taxon>Agaricomycotina</taxon>
        <taxon>Agaricomycetes</taxon>
        <taxon>Agaricomycetidae</taxon>
        <taxon>Agaricales</taxon>
        <taxon>Marasmiineae</taxon>
        <taxon>Marasmiaceae</taxon>
        <taxon>Tetrapyrgos</taxon>
    </lineage>
</organism>
<keyword evidence="4" id="KW-1185">Reference proteome</keyword>
<protein>
    <submittedName>
        <fullName evidence="3">Uncharacterized protein</fullName>
    </submittedName>
</protein>
<feature type="compositionally biased region" description="Basic and acidic residues" evidence="2">
    <location>
        <begin position="700"/>
        <end position="720"/>
    </location>
</feature>
<comment type="caution">
    <text evidence="3">The sequence shown here is derived from an EMBL/GenBank/DDBJ whole genome shotgun (WGS) entry which is preliminary data.</text>
</comment>
<reference evidence="3 4" key="1">
    <citation type="journal article" date="2020" name="ISME J.">
        <title>Uncovering the hidden diversity of litter-decomposition mechanisms in mushroom-forming fungi.</title>
        <authorList>
            <person name="Floudas D."/>
            <person name="Bentzer J."/>
            <person name="Ahren D."/>
            <person name="Johansson T."/>
            <person name="Persson P."/>
            <person name="Tunlid A."/>
        </authorList>
    </citation>
    <scope>NUCLEOTIDE SEQUENCE [LARGE SCALE GENOMIC DNA]</scope>
    <source>
        <strain evidence="3 4">CBS 291.85</strain>
    </source>
</reference>
<feature type="region of interest" description="Disordered" evidence="2">
    <location>
        <begin position="463"/>
        <end position="516"/>
    </location>
</feature>
<evidence type="ECO:0000256" key="2">
    <source>
        <dbReference type="SAM" id="MobiDB-lite"/>
    </source>
</evidence>
<dbReference type="AlphaFoldDB" id="A0A8H5LU61"/>
<dbReference type="EMBL" id="JAACJM010000012">
    <property type="protein sequence ID" value="KAF5370145.1"/>
    <property type="molecule type" value="Genomic_DNA"/>
</dbReference>
<feature type="region of interest" description="Disordered" evidence="2">
    <location>
        <begin position="566"/>
        <end position="598"/>
    </location>
</feature>
<dbReference type="Proteomes" id="UP000559256">
    <property type="component" value="Unassembled WGS sequence"/>
</dbReference>
<dbReference type="OrthoDB" id="27934at2759"/>
<feature type="coiled-coil region" evidence="1">
    <location>
        <begin position="622"/>
        <end position="653"/>
    </location>
</feature>
<feature type="region of interest" description="Disordered" evidence="2">
    <location>
        <begin position="337"/>
        <end position="367"/>
    </location>
</feature>
<name>A0A8H5LU61_9AGAR</name>
<feature type="region of interest" description="Disordered" evidence="2">
    <location>
        <begin position="277"/>
        <end position="296"/>
    </location>
</feature>
<gene>
    <name evidence="3" type="ORF">D9758_001282</name>
</gene>
<sequence length="764" mass="83877">MSEKSVDDVPCSRPPHSLSMPGNIFSGPCFGDLSPSVSSTMADPPSLSPFSLATDSEIFNPHFDASSENFEVEGSHINLVLKSPGRVASEDSIIKGNTFNAAPDSHTTTTKGLPYCLQREDTGPHPLMIRYSEFMDDIQERSTDHEASSDVPNSALILPMHNQLKEEIEHTPAFHGSDNREQEYPHTRSDFSSLAATDVDDSSSTELHLETALTISEDNTSSINLANIAAHSTESSFFPSPIHSGEDAPMQMDTPVPIRALFWQTMTDSRSSLVQSDTESLALPPAPRTSPRLLPPVEEHVDTDLPYYDSKAKAMEPTGIVTQEHHQNSLEPNLIRAIDPDLPSSSPPDDYESFSMSSSPLCSSSSPRSSLLAQEEISIGEVNTKDNESLSRIFLGLEDLPFSSSPTDVSTVNFPSSPITASKVQFQSSPVKASFYARSNSISNKTVASSSSNVMQILPSSASANSMKRNLDDNDQPSSLPSSPIPQKPFSSPCAPSKKRKRENERNASPIEIANLSFPVPKRPTVASQKLQRQKLVTPFRSPLMKKPKLEPSQQPEEALAAIPGAAKDTQIPQLAKPETPAEPIDRNKKHRTARAAAQFKSPLSVVATSQVDNSVRMTPTIQTLERKVQILKRALKVKKDDEEETLKGLVQRWTEAGREVACELWELVKNNNEGGDSWGMGMKLGKRKFEGSWGWDDQGDTKKFKSEEDATEMEEKRSMDVQNSAADEDDDRQKMSLGIMLRQLGIDPDTLGWNDEEGVFRGD</sequence>
<feature type="compositionally biased region" description="Low complexity" evidence="2">
    <location>
        <begin position="340"/>
        <end position="367"/>
    </location>
</feature>
<feature type="region of interest" description="Disordered" evidence="2">
    <location>
        <begin position="698"/>
        <end position="735"/>
    </location>
</feature>
<accession>A0A8H5LU61</accession>
<proteinExistence type="predicted"/>